<name>A0A549T6C8_9HYPH</name>
<proteinExistence type="predicted"/>
<dbReference type="AlphaFoldDB" id="A0A549T6C8"/>
<dbReference type="EMBL" id="VJMG01000043">
    <property type="protein sequence ID" value="TRL37437.1"/>
    <property type="molecule type" value="Genomic_DNA"/>
</dbReference>
<accession>A0A549T6C8</accession>
<keyword evidence="3" id="KW-1185">Reference proteome</keyword>
<reference evidence="2 3" key="1">
    <citation type="submission" date="2019-07" db="EMBL/GenBank/DDBJ databases">
        <title>Ln-dependent methylotrophs.</title>
        <authorList>
            <person name="Tani A."/>
        </authorList>
    </citation>
    <scope>NUCLEOTIDE SEQUENCE [LARGE SCALE GENOMIC DNA]</scope>
    <source>
        <strain evidence="2 3">SM12</strain>
    </source>
</reference>
<dbReference type="PANTHER" id="PTHR47129">
    <property type="entry name" value="QUINONE OXIDOREDUCTASE 2"/>
    <property type="match status" value="1"/>
</dbReference>
<feature type="domain" description="NmrA-like" evidence="1">
    <location>
        <begin position="3"/>
        <end position="234"/>
    </location>
</feature>
<sequence length="293" mass="30236">MTKVLVTGASGQLGRGVIAHLLRDGKIAAADIVAASRNPDALSDIAAQGVETRAADFDDPAGLEATFTGIDRLLIISGNDLANPGKRLQQHKAAVAAAAAAGVKHIFYTSMPNPDKSLVSFAQDHLGTEEAIKATGIRHTIIRNSWYLDNYFMSMPHNLQAGTWYTSQAGGKVANISRDDCAAAAAAALANPPAGSTTLTLTGAEALTAEEIAAAISEIAGKSLTVVQISDEQLAGGMRGAGLPDFVVNMLVSTDANIRAGNFDLVTADFEALTGRKPQALAAFFAAHKAALG</sequence>
<dbReference type="RefSeq" id="WP_143126044.1">
    <property type="nucleotide sequence ID" value="NZ_VJMG01000043.1"/>
</dbReference>
<dbReference type="Gene3D" id="3.40.50.720">
    <property type="entry name" value="NAD(P)-binding Rossmann-like Domain"/>
    <property type="match status" value="1"/>
</dbReference>
<comment type="caution">
    <text evidence="2">The sequence shown here is derived from an EMBL/GenBank/DDBJ whole genome shotgun (WGS) entry which is preliminary data.</text>
</comment>
<dbReference type="Gene3D" id="3.90.25.10">
    <property type="entry name" value="UDP-galactose 4-epimerase, domain 1"/>
    <property type="match status" value="1"/>
</dbReference>
<gene>
    <name evidence="2" type="ORF">FNA46_15115</name>
</gene>
<dbReference type="InterPro" id="IPR052718">
    <property type="entry name" value="NmrA-type_oxidoreductase"/>
</dbReference>
<dbReference type="InterPro" id="IPR008030">
    <property type="entry name" value="NmrA-like"/>
</dbReference>
<evidence type="ECO:0000313" key="2">
    <source>
        <dbReference type="EMBL" id="TRL37437.1"/>
    </source>
</evidence>
<protein>
    <submittedName>
        <fullName evidence="2">SDR family oxidoreductase</fullName>
    </submittedName>
</protein>
<evidence type="ECO:0000259" key="1">
    <source>
        <dbReference type="Pfam" id="PF05368"/>
    </source>
</evidence>
<dbReference type="PANTHER" id="PTHR47129:SF1">
    <property type="entry name" value="NMRA-LIKE DOMAIN-CONTAINING PROTEIN"/>
    <property type="match status" value="1"/>
</dbReference>
<dbReference type="Pfam" id="PF05368">
    <property type="entry name" value="NmrA"/>
    <property type="match status" value="1"/>
</dbReference>
<dbReference type="CDD" id="cd05269">
    <property type="entry name" value="TMR_SDR_a"/>
    <property type="match status" value="1"/>
</dbReference>
<dbReference type="SUPFAM" id="SSF51735">
    <property type="entry name" value="NAD(P)-binding Rossmann-fold domains"/>
    <property type="match status" value="1"/>
</dbReference>
<dbReference type="Proteomes" id="UP000316801">
    <property type="component" value="Unassembled WGS sequence"/>
</dbReference>
<evidence type="ECO:0000313" key="3">
    <source>
        <dbReference type="Proteomes" id="UP000316801"/>
    </source>
</evidence>
<dbReference type="InterPro" id="IPR036291">
    <property type="entry name" value="NAD(P)-bd_dom_sf"/>
</dbReference>
<organism evidence="2 3">
    <name type="scientific">Rhizobium straminoryzae</name>
    <dbReference type="NCBI Taxonomy" id="1387186"/>
    <lineage>
        <taxon>Bacteria</taxon>
        <taxon>Pseudomonadati</taxon>
        <taxon>Pseudomonadota</taxon>
        <taxon>Alphaproteobacteria</taxon>
        <taxon>Hyphomicrobiales</taxon>
        <taxon>Rhizobiaceae</taxon>
        <taxon>Rhizobium/Agrobacterium group</taxon>
        <taxon>Rhizobium</taxon>
    </lineage>
</organism>